<dbReference type="Proteomes" id="UP001165367">
    <property type="component" value="Unassembled WGS sequence"/>
</dbReference>
<protein>
    <submittedName>
        <fullName evidence="3">T9SS type A sorting domain-containing protein</fullName>
    </submittedName>
</protein>
<dbReference type="EMBL" id="JAKLTR010000005">
    <property type="protein sequence ID" value="MCG2614469.1"/>
    <property type="molecule type" value="Genomic_DNA"/>
</dbReference>
<feature type="signal peptide" evidence="1">
    <location>
        <begin position="1"/>
        <end position="18"/>
    </location>
</feature>
<feature type="chain" id="PRO_5045445459" evidence="1">
    <location>
        <begin position="19"/>
        <end position="764"/>
    </location>
</feature>
<name>A0ABS9KQ69_9BACT</name>
<feature type="domain" description="PorZ N-terminal beta-propeller" evidence="2">
    <location>
        <begin position="47"/>
        <end position="203"/>
    </location>
</feature>
<dbReference type="RefSeq" id="WP_237870918.1">
    <property type="nucleotide sequence ID" value="NZ_JAKLTR010000005.1"/>
</dbReference>
<accession>A0ABS9KQ69</accession>
<reference evidence="3" key="1">
    <citation type="submission" date="2022-01" db="EMBL/GenBank/DDBJ databases">
        <authorList>
            <person name="Jo J.-H."/>
            <person name="Im W.-T."/>
        </authorList>
    </citation>
    <scope>NUCLEOTIDE SEQUENCE</scope>
    <source>
        <strain evidence="3">NA20</strain>
    </source>
</reference>
<keyword evidence="4" id="KW-1185">Reference proteome</keyword>
<gene>
    <name evidence="3" type="ORF">LZZ85_09265</name>
</gene>
<dbReference type="Gene3D" id="2.130.10.10">
    <property type="entry name" value="YVTN repeat-like/Quinoprotein amine dehydrogenase"/>
    <property type="match status" value="2"/>
</dbReference>
<comment type="caution">
    <text evidence="3">The sequence shown here is derived from an EMBL/GenBank/DDBJ whole genome shotgun (WGS) entry which is preliminary data.</text>
</comment>
<dbReference type="SUPFAM" id="SSF63829">
    <property type="entry name" value="Calcium-dependent phosphotriesterase"/>
    <property type="match status" value="2"/>
</dbReference>
<organism evidence="3 4">
    <name type="scientific">Terrimonas ginsenosidimutans</name>
    <dbReference type="NCBI Taxonomy" id="2908004"/>
    <lineage>
        <taxon>Bacteria</taxon>
        <taxon>Pseudomonadati</taxon>
        <taxon>Bacteroidota</taxon>
        <taxon>Chitinophagia</taxon>
        <taxon>Chitinophagales</taxon>
        <taxon>Chitinophagaceae</taxon>
        <taxon>Terrimonas</taxon>
    </lineage>
</organism>
<dbReference type="InterPro" id="IPR026444">
    <property type="entry name" value="Secre_tail"/>
</dbReference>
<keyword evidence="1" id="KW-0732">Signal</keyword>
<proteinExistence type="predicted"/>
<dbReference type="NCBIfam" id="TIGR04183">
    <property type="entry name" value="Por_Secre_tail"/>
    <property type="match status" value="1"/>
</dbReference>
<evidence type="ECO:0000256" key="1">
    <source>
        <dbReference type="SAM" id="SignalP"/>
    </source>
</evidence>
<evidence type="ECO:0000259" key="2">
    <source>
        <dbReference type="Pfam" id="PF21544"/>
    </source>
</evidence>
<dbReference type="InterPro" id="IPR015943">
    <property type="entry name" value="WD40/YVTN_repeat-like_dom_sf"/>
</dbReference>
<dbReference type="Pfam" id="PF21544">
    <property type="entry name" value="PorZ_N_b_propeller"/>
    <property type="match status" value="1"/>
</dbReference>
<evidence type="ECO:0000313" key="3">
    <source>
        <dbReference type="EMBL" id="MCG2614469.1"/>
    </source>
</evidence>
<sequence>MRTLLLFTILGISLSVCAQQRDAPIGIWKEYLPYNSVIDVAGGNGVIYAATPYSLFTVTLAGNSIERLSRVTGLSETGISAILYDHLQEKLVVCYSNSNIDILYRNDIINVPDLKRAAVIGDKTIYQVHALDKNYYLSTGLGVIVIDGDKYEVKDSWFIGADGQQVKVNSFTNDAVSYYAATIQGLKRANRNASNLADHTQWQLMSGVNGLPAGECQHVTVLQNKVIALAGNSLWQLNGNNWQLWYEADWPVISVSVSEDRMLICERTATGESRVVILDANASVQRTITQPGVVSFPRKAIISERDTWLADQFGGLTHFTAGSYEQYRLNSPEATASGEITVFNNTFYATAGEVNEAWNYQYNGNGFYILKDGQWDNINRFRFPQLDTLLDFVTIAVDPADESIWAGSFGGGLLHVTGSDFSVIKQNILSPALGDPASYRVSGLAFDRDHTLWVSNFGAAQPLLARKTDGSWTRFSIPFLITENALTQIISDDNNYKWIVAAKGGGLICFDPGSSIESTGDDRWKRFTNGTGNGNLPAADVRCVAKDKSDFIWVGTTNGIGVIQCSGQIFTGQGCEAAWPVVKQGNFAGYLFSGQVVRSIAVDGANRKWVATDNGVWLVSATGEEVLYQFTETNSPLLSNAVRQVTVNGKTGEVFFATARGICSFRGTATEGSQRNENVLVYPNPVPPGYNGTIGIKGLVNDAIVKITEMDGRLVYQTRALGGQAVWDGKDYRGRRISTGVYLVVISKEDRQEKTVSKIVFISK</sequence>
<evidence type="ECO:0000313" key="4">
    <source>
        <dbReference type="Proteomes" id="UP001165367"/>
    </source>
</evidence>
<dbReference type="InterPro" id="IPR048954">
    <property type="entry name" value="PorZ_N"/>
</dbReference>